<dbReference type="EMBL" id="LT629791">
    <property type="protein sequence ID" value="SDU76885.1"/>
    <property type="molecule type" value="Genomic_DNA"/>
</dbReference>
<accession>A0A1H2L832</accession>
<keyword evidence="2" id="KW-1185">Reference proteome</keyword>
<dbReference type="Gene3D" id="3.40.190.10">
    <property type="entry name" value="Periplasmic binding protein-like II"/>
    <property type="match status" value="2"/>
</dbReference>
<proteinExistence type="predicted"/>
<name>A0A1H2L832_9ACTN</name>
<dbReference type="AlphaFoldDB" id="A0A1H2L832"/>
<protein>
    <submittedName>
        <fullName evidence="1">Putative aldouronate transport system substrate-binding protein</fullName>
    </submittedName>
</protein>
<evidence type="ECO:0000313" key="1">
    <source>
        <dbReference type="EMBL" id="SDU76885.1"/>
    </source>
</evidence>
<dbReference type="Proteomes" id="UP000182977">
    <property type="component" value="Chromosome I"/>
</dbReference>
<evidence type="ECO:0000313" key="2">
    <source>
        <dbReference type="Proteomes" id="UP000182977"/>
    </source>
</evidence>
<dbReference type="STRING" id="419479.SAMN04488563_5348"/>
<dbReference type="SUPFAM" id="SSF53850">
    <property type="entry name" value="Periplasmic binding protein-like II"/>
    <property type="match status" value="1"/>
</dbReference>
<reference evidence="2" key="1">
    <citation type="submission" date="2016-10" db="EMBL/GenBank/DDBJ databases">
        <authorList>
            <person name="Varghese N."/>
            <person name="Submissions S."/>
        </authorList>
    </citation>
    <scope>NUCLEOTIDE SEQUENCE [LARGE SCALE GENOMIC DNA]</scope>
    <source>
        <strain evidence="2">DSM 45079</strain>
    </source>
</reference>
<dbReference type="RefSeq" id="WP_046772587.1">
    <property type="nucleotide sequence ID" value="NZ_LBMC01000066.1"/>
</dbReference>
<gene>
    <name evidence="1" type="ORF">SAMN04488563_5348</name>
</gene>
<organism evidence="1 2">
    <name type="scientific">Jiangella alkaliphila</name>
    <dbReference type="NCBI Taxonomy" id="419479"/>
    <lineage>
        <taxon>Bacteria</taxon>
        <taxon>Bacillati</taxon>
        <taxon>Actinomycetota</taxon>
        <taxon>Actinomycetes</taxon>
        <taxon>Jiangellales</taxon>
        <taxon>Jiangellaceae</taxon>
        <taxon>Jiangella</taxon>
    </lineage>
</organism>
<dbReference type="OrthoDB" id="2513152at2"/>
<sequence length="548" mass="57423">MADSIELPRRTLIKALGIGAMATAVPGLLSSCGSGGSGGGSGAGSAGGPAPWPDYIAFDGPTPELPAGSEASSNVFLSYPSELVRAVEDKPGDGSGVSILLSTTAPPPAPAGENDWWQAVNDALGVDLELNLAPADAYTDRLAVVMAGGDLPDVMFIDAFANPPRFDEFVTSQCQDLTEFLAGDAIADYPHLANLPTYAWQALGRFEGGLFGIPVPRSLVSNSLLVNRTLLGGVGAQAGWSRDDFAASMTELSGTQRWGLAHAPFWHNAVHAAAHGAPNGWREENGGFVSMYELPEFRASLEFARELHDAGVYHPESLALGAPDKQTLFVNQTLVGNADGLTAVPAVVDRLAGSFELDFAMPYQVSGATAAWHTGAGAYARLLLKKAPQERIEMLLRVLDFLAAPIGTEEYELVRYGVEGTHFTRGGAGQPEPADAAEGKNPALGPISGGVPVFPGWNAPDEAQRMHAWQEEIASIAVKDPTRSNGLRSATASRSGGTLTALLEDAVNAVVTGREPMSHWDDTVTTWKSDGGDAIAEEFAASYAELEG</sequence>